<evidence type="ECO:0000313" key="3">
    <source>
        <dbReference type="Proteomes" id="UP000183299"/>
    </source>
</evidence>
<dbReference type="Proteomes" id="UP000183299">
    <property type="component" value="Unassembled WGS sequence"/>
</dbReference>
<evidence type="ECO:0000259" key="1">
    <source>
        <dbReference type="Pfam" id="PF05168"/>
    </source>
</evidence>
<dbReference type="Gene3D" id="1.20.120.330">
    <property type="entry name" value="Nucleotidyltransferases domain 2"/>
    <property type="match status" value="1"/>
</dbReference>
<dbReference type="Pfam" id="PF05168">
    <property type="entry name" value="HEPN"/>
    <property type="match status" value="1"/>
</dbReference>
<feature type="domain" description="HEPN" evidence="1">
    <location>
        <begin position="136"/>
        <end position="223"/>
    </location>
</feature>
<dbReference type="EMBL" id="FORY01000004">
    <property type="protein sequence ID" value="SFJ41027.1"/>
    <property type="molecule type" value="Genomic_DNA"/>
</dbReference>
<reference evidence="2 3" key="1">
    <citation type="submission" date="2016-10" db="EMBL/GenBank/DDBJ databases">
        <authorList>
            <person name="de Groot N.N."/>
        </authorList>
    </citation>
    <scope>NUCLEOTIDE SEQUENCE [LARGE SCALE GENOMIC DNA]</scope>
    <source>
        <strain evidence="2 3">CGMCC 1.8891</strain>
    </source>
</reference>
<proteinExistence type="predicted"/>
<gene>
    <name evidence="2" type="ORF">SAMN04488138_104262</name>
</gene>
<dbReference type="AlphaFoldDB" id="A0A1I3R6Q0"/>
<organism evidence="2 3">
    <name type="scientific">Celeribacter halophilus</name>
    <dbReference type="NCBI Taxonomy" id="576117"/>
    <lineage>
        <taxon>Bacteria</taxon>
        <taxon>Pseudomonadati</taxon>
        <taxon>Pseudomonadota</taxon>
        <taxon>Alphaproteobacteria</taxon>
        <taxon>Rhodobacterales</taxon>
        <taxon>Roseobacteraceae</taxon>
        <taxon>Celeribacter</taxon>
    </lineage>
</organism>
<name>A0A1I3R6Q0_9RHOB</name>
<accession>A0A1I3R6Q0</accession>
<sequence length="259" mass="28895">MPLTKSILPGAPKELMETVHYSRQIHEWYEDIYGDRLKFDPAGNARVAIYANGDIWEGPIPIMLGGLLAPSRDLTIVSEKNRQGPKIFNPCAHLAGITQSRLSRFSNDDINEVVLLYNLGLRARKVFQMFMKHDVLFAKAEADWSAATLHLTSQKPDFGQSLYSSSQMAEKYMKGLISLIGEGNPKQRHDLQKLFNELEKSLEGISELSKLLEALPQKASARYEYSSNLQEAYLAHKASLELVGTLGSAVVLKSFPATI</sequence>
<evidence type="ECO:0000313" key="2">
    <source>
        <dbReference type="EMBL" id="SFJ41027.1"/>
    </source>
</evidence>
<dbReference type="SUPFAM" id="SSF81593">
    <property type="entry name" value="Nucleotidyltransferase substrate binding subunit/domain"/>
    <property type="match status" value="1"/>
</dbReference>
<protein>
    <submittedName>
        <fullName evidence="2">HEPN domain-containing protein</fullName>
    </submittedName>
</protein>
<keyword evidence="3" id="KW-1185">Reference proteome</keyword>
<dbReference type="InterPro" id="IPR007842">
    <property type="entry name" value="HEPN_dom"/>
</dbReference>